<gene>
    <name evidence="2" type="ORF">SAMN05421779_104257</name>
</gene>
<dbReference type="Proteomes" id="UP000185678">
    <property type="component" value="Unassembled WGS sequence"/>
</dbReference>
<dbReference type="CDD" id="cd05233">
    <property type="entry name" value="SDR_c"/>
    <property type="match status" value="1"/>
</dbReference>
<dbReference type="PANTHER" id="PTHR42760">
    <property type="entry name" value="SHORT-CHAIN DEHYDROGENASES/REDUCTASES FAMILY MEMBER"/>
    <property type="match status" value="1"/>
</dbReference>
<dbReference type="OrthoDB" id="9804774at2"/>
<reference evidence="2 3" key="1">
    <citation type="submission" date="2017-01" db="EMBL/GenBank/DDBJ databases">
        <authorList>
            <person name="Mah S.A."/>
            <person name="Swanson W.J."/>
            <person name="Moy G.W."/>
            <person name="Vacquier V.D."/>
        </authorList>
    </citation>
    <scope>NUCLEOTIDE SEQUENCE [LARGE SCALE GENOMIC DNA]</scope>
    <source>
        <strain evidence="2 3">DSM 11589</strain>
    </source>
</reference>
<dbReference type="InterPro" id="IPR020904">
    <property type="entry name" value="Sc_DH/Rdtase_CS"/>
</dbReference>
<dbReference type="SUPFAM" id="SSF51735">
    <property type="entry name" value="NAD(P)-binding Rossmann-fold domains"/>
    <property type="match status" value="1"/>
</dbReference>
<dbReference type="EMBL" id="FTOA01000004">
    <property type="protein sequence ID" value="SIS87937.1"/>
    <property type="molecule type" value="Genomic_DNA"/>
</dbReference>
<dbReference type="Gene3D" id="3.40.50.720">
    <property type="entry name" value="NAD(P)-binding Rossmann-like Domain"/>
    <property type="match status" value="1"/>
</dbReference>
<dbReference type="PRINTS" id="PR00080">
    <property type="entry name" value="SDRFAMILY"/>
</dbReference>
<keyword evidence="3" id="KW-1185">Reference proteome</keyword>
<protein>
    <submittedName>
        <fullName evidence="2">NAD(P)-dependent dehydrogenase, short-chain alcohol dehydrogenase family</fullName>
    </submittedName>
</protein>
<name>A0A1N7MPA8_9PROT</name>
<dbReference type="Pfam" id="PF13561">
    <property type="entry name" value="adh_short_C2"/>
    <property type="match status" value="1"/>
</dbReference>
<organism evidence="2 3">
    <name type="scientific">Insolitispirillum peregrinum</name>
    <dbReference type="NCBI Taxonomy" id="80876"/>
    <lineage>
        <taxon>Bacteria</taxon>
        <taxon>Pseudomonadati</taxon>
        <taxon>Pseudomonadota</taxon>
        <taxon>Alphaproteobacteria</taxon>
        <taxon>Rhodospirillales</taxon>
        <taxon>Novispirillaceae</taxon>
        <taxon>Insolitispirillum</taxon>
    </lineage>
</organism>
<dbReference type="FunFam" id="3.40.50.720:FF:000084">
    <property type="entry name" value="Short-chain dehydrogenase reductase"/>
    <property type="match status" value="1"/>
</dbReference>
<accession>A0A1N7MPA8</accession>
<evidence type="ECO:0000313" key="3">
    <source>
        <dbReference type="Proteomes" id="UP000185678"/>
    </source>
</evidence>
<sequence length="246" mass="26530">MSTSPKTVVITGASKGIGQATALRFMTEGWRVITCARGPVDASVPRTEHWQDHLLADLTDSSGVEAFIRDVKAALGGQPLHGLINNAGISPKTPFKERLGILNGPIEGWREVFELNFFVPLRLARGLASDLHKARGSIVNITSIAGHYVHPFAGSAYSTSKAALSGLTREMAAELAQLNIRCNAIAPGEIKTEMISPEYEALIPRIPLDRMGTPEDVAALAFRLCSDEFSYITGTEIFVTGGQHLY</sequence>
<dbReference type="STRING" id="80876.SAMN05421779_104257"/>
<dbReference type="InterPro" id="IPR036291">
    <property type="entry name" value="NAD(P)-bd_dom_sf"/>
</dbReference>
<dbReference type="PROSITE" id="PS00061">
    <property type="entry name" value="ADH_SHORT"/>
    <property type="match status" value="1"/>
</dbReference>
<dbReference type="RefSeq" id="WP_076400693.1">
    <property type="nucleotide sequence ID" value="NZ_FTOA01000004.1"/>
</dbReference>
<evidence type="ECO:0000256" key="1">
    <source>
        <dbReference type="ARBA" id="ARBA00006484"/>
    </source>
</evidence>
<dbReference type="PRINTS" id="PR00081">
    <property type="entry name" value="GDHRDH"/>
</dbReference>
<proteinExistence type="inferred from homology"/>
<evidence type="ECO:0000313" key="2">
    <source>
        <dbReference type="EMBL" id="SIS87937.1"/>
    </source>
</evidence>
<dbReference type="InterPro" id="IPR002347">
    <property type="entry name" value="SDR_fam"/>
</dbReference>
<dbReference type="GO" id="GO:0016616">
    <property type="term" value="F:oxidoreductase activity, acting on the CH-OH group of donors, NAD or NADP as acceptor"/>
    <property type="evidence" value="ECO:0007669"/>
    <property type="project" value="TreeGrafter"/>
</dbReference>
<dbReference type="PANTHER" id="PTHR42760:SF106">
    <property type="entry name" value="PROTEIN FIXR"/>
    <property type="match status" value="1"/>
</dbReference>
<dbReference type="AlphaFoldDB" id="A0A1N7MPA8"/>
<comment type="similarity">
    <text evidence="1">Belongs to the short-chain dehydrogenases/reductases (SDR) family.</text>
</comment>